<dbReference type="InterPro" id="IPR052059">
    <property type="entry name" value="CR_Ser/Thr_kinase"/>
</dbReference>
<evidence type="ECO:0008006" key="17">
    <source>
        <dbReference type="Google" id="ProtNLM"/>
    </source>
</evidence>
<keyword evidence="4" id="KW-0677">Repeat</keyword>
<evidence type="ECO:0000256" key="6">
    <source>
        <dbReference type="ARBA" id="ARBA00022777"/>
    </source>
</evidence>
<evidence type="ECO:0000313" key="16">
    <source>
        <dbReference type="Proteomes" id="UP001408789"/>
    </source>
</evidence>
<evidence type="ECO:0000256" key="9">
    <source>
        <dbReference type="ARBA" id="ARBA00023180"/>
    </source>
</evidence>
<dbReference type="InterPro" id="IPR000719">
    <property type="entry name" value="Prot_kinase_dom"/>
</dbReference>
<dbReference type="InterPro" id="IPR017441">
    <property type="entry name" value="Protein_kinase_ATP_BS"/>
</dbReference>
<evidence type="ECO:0000256" key="2">
    <source>
        <dbReference type="ARBA" id="ARBA00022679"/>
    </source>
</evidence>
<dbReference type="GO" id="GO:0005524">
    <property type="term" value="F:ATP binding"/>
    <property type="evidence" value="ECO:0007669"/>
    <property type="project" value="UniProtKB-UniRule"/>
</dbReference>
<feature type="domain" description="Gnk2-homologous" evidence="14">
    <location>
        <begin position="427"/>
        <end position="530"/>
    </location>
</feature>
<feature type="binding site" evidence="10">
    <location>
        <position position="378"/>
    </location>
    <ligand>
        <name>ATP</name>
        <dbReference type="ChEBI" id="CHEBI:30616"/>
    </ligand>
</feature>
<keyword evidence="5 10" id="KW-0547">Nucleotide-binding</keyword>
<dbReference type="CDD" id="cd23509">
    <property type="entry name" value="Gnk2-like"/>
    <property type="match status" value="4"/>
</dbReference>
<evidence type="ECO:0000256" key="12">
    <source>
        <dbReference type="SAM" id="SignalP"/>
    </source>
</evidence>
<dbReference type="AlphaFoldDB" id="A0AAP0GX38"/>
<keyword evidence="11" id="KW-0812">Transmembrane</keyword>
<proteinExistence type="predicted"/>
<dbReference type="InterPro" id="IPR008271">
    <property type="entry name" value="Ser/Thr_kinase_AS"/>
</dbReference>
<dbReference type="EMBL" id="JBCNJP010000019">
    <property type="protein sequence ID" value="KAK9062115.1"/>
    <property type="molecule type" value="Genomic_DNA"/>
</dbReference>
<sequence>MSGFLVVQAVIILSLVILDLGVAQPSNKTININNTNTPLKFYCGINDAIISPTAFSRNRNSTFSQLRNKFSTTGVFYATARSLENDNDVVYGVAQCRNYLLLTECLACFDVAVSVVDQSCGSANGAHVFLDNCFLRFENYNAYYDDPQGTLDFAVPEICGNDSTSQQTTAFNQAVKELLSDIRFATPKTSDFYIASTRQVANGANATVYAIAQCVENASQAICKNCLSTAYNNLYSCLPAKEGRAINVACFMRYSEFPFFRNNQTINLIPFLKGSSSKSSIIIGVSSGAGFVLLILSLFLWFRRWRKSKAVGKVCFTVCLPYDALETSGEFQGTRCYTYQDLRLATNNFSEECLIGKGGFGEVFKASVDSGIVMAIKKLHVGVGAKKGFENEINIINNVRHRNLIKQLGWCIEGHDLLLVLEYIPQGSLDKFLWGSNYAMSPTTFFGNLNSTFSQLRSHLSNPGVYYARAHGSENEDAVYGVAQCRNYLSSTECLACFDVAVSILQPCGLANGAHVFLDNCFLRFEDYDQFYDDPDGGSNVEVLELCGNESTSQPITAFNQAVQELLSDIGVATPRTSDFYIASTRQVASGANATIYAIAQCVENVSQTICKNCMTRAYNNLYKCLPSHEGRAINVACFMRYSEFPFFQNNQTVNFTPFLPSKGSSGKFGTTIGVSSSVGLVLLIVALFLWFRRWSKSKAVEKEFKGVRCYSYEDLKLATNNFSEEYLIGKGGFGEVFKAVVDNGIVVAVKKLRVGFRAKKEFENEVNLNSNVRHRNLILQLGWCSDGAELLLVLEYMPQGSLDKFLWGEKKGTLNWKQRSDIILGIARGLVHLHEEFHFKIIHRDIKSSNILLDDDFQPKIADFGLARFHPEDQTHVSTGFAGTMGYTAPEYATRGRLSEKVDTYSFGIVALEVISGRSCSDVNYSGAQMEYLLDHAWQLYEKGMHIKMIDEAIDPNEYQEENVKKIIEIALMCTQLVSLRPTMSEIYLMLSSEPQLKQRQISRPTYNVDRRIHIVGS</sequence>
<dbReference type="InterPro" id="IPR002902">
    <property type="entry name" value="GNK2"/>
</dbReference>
<keyword evidence="11" id="KW-1133">Transmembrane helix</keyword>
<feature type="transmembrane region" description="Helical" evidence="11">
    <location>
        <begin position="669"/>
        <end position="692"/>
    </location>
</feature>
<dbReference type="Proteomes" id="UP001408789">
    <property type="component" value="Unassembled WGS sequence"/>
</dbReference>
<dbReference type="FunFam" id="1.10.510.10:FF:000336">
    <property type="entry name" value="Cysteine-rich receptor-like protein kinase 2"/>
    <property type="match status" value="1"/>
</dbReference>
<feature type="transmembrane region" description="Helical" evidence="11">
    <location>
        <begin position="281"/>
        <end position="302"/>
    </location>
</feature>
<reference evidence="15 16" key="1">
    <citation type="submission" date="2024-04" db="EMBL/GenBank/DDBJ databases">
        <title>The reference genome of an endangered Asteraceae, Deinandra increscens subsp. villosa, native to the Central Coast of California.</title>
        <authorList>
            <person name="Guilliams M."/>
            <person name="Hasenstab-Lehman K."/>
            <person name="Meyer R."/>
            <person name="Mcevoy S."/>
        </authorList>
    </citation>
    <scope>NUCLEOTIDE SEQUENCE [LARGE SCALE GENOMIC DNA]</scope>
    <source>
        <tissue evidence="15">Leaf</tissue>
    </source>
</reference>
<name>A0AAP0GX38_9ASTR</name>
<evidence type="ECO:0000256" key="8">
    <source>
        <dbReference type="ARBA" id="ARBA00023170"/>
    </source>
</evidence>
<evidence type="ECO:0000256" key="3">
    <source>
        <dbReference type="ARBA" id="ARBA00022729"/>
    </source>
</evidence>
<dbReference type="InterPro" id="IPR038408">
    <property type="entry name" value="GNK2_sf"/>
</dbReference>
<dbReference type="FunFam" id="3.30.430.20:FF:000017">
    <property type="entry name" value="Cysteine-rich receptor-like protein kinase 2"/>
    <property type="match status" value="2"/>
</dbReference>
<dbReference type="CDD" id="cd14066">
    <property type="entry name" value="STKc_IRAK"/>
    <property type="match status" value="1"/>
</dbReference>
<organism evidence="15 16">
    <name type="scientific">Deinandra increscens subsp. villosa</name>
    <dbReference type="NCBI Taxonomy" id="3103831"/>
    <lineage>
        <taxon>Eukaryota</taxon>
        <taxon>Viridiplantae</taxon>
        <taxon>Streptophyta</taxon>
        <taxon>Embryophyta</taxon>
        <taxon>Tracheophyta</taxon>
        <taxon>Spermatophyta</taxon>
        <taxon>Magnoliopsida</taxon>
        <taxon>eudicotyledons</taxon>
        <taxon>Gunneridae</taxon>
        <taxon>Pentapetalae</taxon>
        <taxon>asterids</taxon>
        <taxon>campanulids</taxon>
        <taxon>Asterales</taxon>
        <taxon>Asteraceae</taxon>
        <taxon>Asteroideae</taxon>
        <taxon>Heliantheae alliance</taxon>
        <taxon>Madieae</taxon>
        <taxon>Madiinae</taxon>
        <taxon>Deinandra</taxon>
    </lineage>
</organism>
<evidence type="ECO:0000313" key="15">
    <source>
        <dbReference type="EMBL" id="KAK9062115.1"/>
    </source>
</evidence>
<feature type="binding site" evidence="10">
    <location>
        <position position="761"/>
    </location>
    <ligand>
        <name>ATP</name>
        <dbReference type="ChEBI" id="CHEBI:30616"/>
    </ligand>
</feature>
<keyword evidence="7 10" id="KW-0067">ATP-binding</keyword>
<dbReference type="PROSITE" id="PS00108">
    <property type="entry name" value="PROTEIN_KINASE_ST"/>
    <property type="match status" value="1"/>
</dbReference>
<evidence type="ECO:0000259" key="13">
    <source>
        <dbReference type="PROSITE" id="PS50011"/>
    </source>
</evidence>
<dbReference type="SUPFAM" id="SSF56112">
    <property type="entry name" value="Protein kinase-like (PK-like)"/>
    <property type="match status" value="2"/>
</dbReference>
<comment type="caution">
    <text evidence="15">The sequence shown here is derived from an EMBL/GenBank/DDBJ whole genome shotgun (WGS) entry which is preliminary data.</text>
</comment>
<dbReference type="PROSITE" id="PS00107">
    <property type="entry name" value="PROTEIN_KINASE_ATP"/>
    <property type="match status" value="2"/>
</dbReference>
<feature type="domain" description="Gnk2-homologous" evidence="14">
    <location>
        <begin position="153"/>
        <end position="259"/>
    </location>
</feature>
<dbReference type="PANTHER" id="PTHR47973">
    <property type="entry name" value="CYSTEINE-RICH RECEPTOR-LIKE PROTEIN KINASE 3"/>
    <property type="match status" value="1"/>
</dbReference>
<evidence type="ECO:0000256" key="10">
    <source>
        <dbReference type="PROSITE-ProRule" id="PRU10141"/>
    </source>
</evidence>
<feature type="domain" description="Gnk2-homologous" evidence="14">
    <location>
        <begin position="37"/>
        <end position="142"/>
    </location>
</feature>
<keyword evidence="3 12" id="KW-0732">Signal</keyword>
<dbReference type="GO" id="GO:0004674">
    <property type="term" value="F:protein serine/threonine kinase activity"/>
    <property type="evidence" value="ECO:0007669"/>
    <property type="project" value="UniProtKB-KW"/>
</dbReference>
<protein>
    <recommendedName>
        <fullName evidence="17">Cysteine-rich receptor-like protein kinase 2</fullName>
    </recommendedName>
</protein>
<dbReference type="Pfam" id="PF01657">
    <property type="entry name" value="Stress-antifung"/>
    <property type="match status" value="4"/>
</dbReference>
<dbReference type="Gene3D" id="1.10.510.10">
    <property type="entry name" value="Transferase(Phosphotransferase) domain 1"/>
    <property type="match status" value="1"/>
</dbReference>
<dbReference type="Gene3D" id="3.30.200.20">
    <property type="entry name" value="Phosphorylase Kinase, domain 1"/>
    <property type="match status" value="2"/>
</dbReference>
<evidence type="ECO:0000256" key="1">
    <source>
        <dbReference type="ARBA" id="ARBA00022527"/>
    </source>
</evidence>
<feature type="chain" id="PRO_5043018106" description="Cysteine-rich receptor-like protein kinase 2" evidence="12">
    <location>
        <begin position="24"/>
        <end position="1019"/>
    </location>
</feature>
<dbReference type="InterPro" id="IPR011009">
    <property type="entry name" value="Kinase-like_dom_sf"/>
</dbReference>
<keyword evidence="11" id="KW-0472">Membrane</keyword>
<accession>A0AAP0GX38</accession>
<evidence type="ECO:0000256" key="7">
    <source>
        <dbReference type="ARBA" id="ARBA00022840"/>
    </source>
</evidence>
<gene>
    <name evidence="15" type="ORF">SSX86_019300</name>
</gene>
<keyword evidence="9" id="KW-0325">Glycoprotein</keyword>
<feature type="domain" description="Gnk2-homologous" evidence="14">
    <location>
        <begin position="541"/>
        <end position="647"/>
    </location>
</feature>
<keyword evidence="6" id="KW-0418">Kinase</keyword>
<dbReference type="Gene3D" id="3.30.430.20">
    <property type="entry name" value="Gnk2 domain, C-X8-C-X2-C motif"/>
    <property type="match status" value="4"/>
</dbReference>
<keyword evidence="16" id="KW-1185">Reference proteome</keyword>
<feature type="domain" description="Protein kinase" evidence="13">
    <location>
        <begin position="349"/>
        <end position="648"/>
    </location>
</feature>
<evidence type="ECO:0000259" key="14">
    <source>
        <dbReference type="PROSITE" id="PS51473"/>
    </source>
</evidence>
<feature type="signal peptide" evidence="12">
    <location>
        <begin position="1"/>
        <end position="23"/>
    </location>
</feature>
<evidence type="ECO:0000256" key="4">
    <source>
        <dbReference type="ARBA" id="ARBA00022737"/>
    </source>
</evidence>
<keyword evidence="8" id="KW-0675">Receptor</keyword>
<dbReference type="SMART" id="SM00220">
    <property type="entry name" value="S_TKc"/>
    <property type="match status" value="1"/>
</dbReference>
<evidence type="ECO:0000256" key="11">
    <source>
        <dbReference type="SAM" id="Phobius"/>
    </source>
</evidence>
<keyword evidence="2" id="KW-0808">Transferase</keyword>
<feature type="domain" description="Protein kinase" evidence="13">
    <location>
        <begin position="723"/>
        <end position="998"/>
    </location>
</feature>
<dbReference type="PROSITE" id="PS50011">
    <property type="entry name" value="PROTEIN_KINASE_DOM"/>
    <property type="match status" value="2"/>
</dbReference>
<dbReference type="Pfam" id="PF00069">
    <property type="entry name" value="Pkinase"/>
    <property type="match status" value="2"/>
</dbReference>
<evidence type="ECO:0000256" key="5">
    <source>
        <dbReference type="ARBA" id="ARBA00022741"/>
    </source>
</evidence>
<dbReference type="PROSITE" id="PS51473">
    <property type="entry name" value="GNK2"/>
    <property type="match status" value="4"/>
</dbReference>
<keyword evidence="1" id="KW-0723">Serine/threonine-protein kinase</keyword>